<dbReference type="InterPro" id="IPR013087">
    <property type="entry name" value="Znf_C2H2_type"/>
</dbReference>
<dbReference type="GO" id="GO:0008270">
    <property type="term" value="F:zinc ion binding"/>
    <property type="evidence" value="ECO:0007669"/>
    <property type="project" value="UniProtKB-KW"/>
</dbReference>
<evidence type="ECO:0000256" key="5">
    <source>
        <dbReference type="ARBA" id="ARBA00022833"/>
    </source>
</evidence>
<feature type="compositionally biased region" description="Basic and acidic residues" evidence="8">
    <location>
        <begin position="170"/>
        <end position="184"/>
    </location>
</feature>
<keyword evidence="2" id="KW-0479">Metal-binding</keyword>
<feature type="region of interest" description="Disordered" evidence="8">
    <location>
        <begin position="119"/>
        <end position="184"/>
    </location>
</feature>
<dbReference type="FunFam" id="3.30.1490.490:FF:000001">
    <property type="entry name" value="cell growth-regulating nucleolar protein-like"/>
    <property type="match status" value="1"/>
</dbReference>
<evidence type="ECO:0000259" key="9">
    <source>
        <dbReference type="PROSITE" id="PS00028"/>
    </source>
</evidence>
<dbReference type="InterPro" id="IPR014898">
    <property type="entry name" value="Znf_C2H2_LYAR"/>
</dbReference>
<gene>
    <name evidence="10" type="ORF">HKI87_07g46200</name>
</gene>
<protein>
    <submittedName>
        <fullName evidence="10">C2H2-type domain-containing protein</fullName>
    </submittedName>
</protein>
<keyword evidence="6" id="KW-0539">Nucleus</keyword>
<dbReference type="GO" id="GO:0000122">
    <property type="term" value="P:negative regulation of transcription by RNA polymerase II"/>
    <property type="evidence" value="ECO:0007669"/>
    <property type="project" value="TreeGrafter"/>
</dbReference>
<evidence type="ECO:0000256" key="8">
    <source>
        <dbReference type="SAM" id="MobiDB-lite"/>
    </source>
</evidence>
<evidence type="ECO:0000313" key="11">
    <source>
        <dbReference type="Proteomes" id="UP001472866"/>
    </source>
</evidence>
<evidence type="ECO:0000256" key="4">
    <source>
        <dbReference type="ARBA" id="ARBA00022771"/>
    </source>
</evidence>
<dbReference type="SMART" id="SM00451">
    <property type="entry name" value="ZnF_U1"/>
    <property type="match status" value="1"/>
</dbReference>
<keyword evidence="4 7" id="KW-0863">Zinc-finger</keyword>
<evidence type="ECO:0000256" key="2">
    <source>
        <dbReference type="ARBA" id="ARBA00022723"/>
    </source>
</evidence>
<evidence type="ECO:0000256" key="7">
    <source>
        <dbReference type="PROSITE-ProRule" id="PRU01145"/>
    </source>
</evidence>
<dbReference type="AlphaFoldDB" id="A0AAX4PAT7"/>
<dbReference type="Pfam" id="PF12874">
    <property type="entry name" value="zf-met"/>
    <property type="match status" value="1"/>
</dbReference>
<dbReference type="GO" id="GO:0003677">
    <property type="term" value="F:DNA binding"/>
    <property type="evidence" value="ECO:0007669"/>
    <property type="project" value="InterPro"/>
</dbReference>
<comment type="subcellular location">
    <subcellularLocation>
        <location evidence="1">Nucleus</location>
    </subcellularLocation>
</comment>
<dbReference type="PROSITE" id="PS51804">
    <property type="entry name" value="ZF_C2HC_LYAR"/>
    <property type="match status" value="2"/>
</dbReference>
<dbReference type="InterPro" id="IPR003604">
    <property type="entry name" value="Matrin/U1-like-C_Znf_C2H2"/>
</dbReference>
<name>A0AAX4PAT7_9CHLO</name>
<dbReference type="Gene3D" id="3.30.160.60">
    <property type="entry name" value="Classic Zinc Finger"/>
    <property type="match status" value="1"/>
</dbReference>
<dbReference type="PROSITE" id="PS00028">
    <property type="entry name" value="ZINC_FINGER_C2H2_1"/>
    <property type="match status" value="1"/>
</dbReference>
<feature type="compositionally biased region" description="Basic residues" evidence="8">
    <location>
        <begin position="120"/>
        <end position="130"/>
    </location>
</feature>
<dbReference type="PANTHER" id="PTHR13100">
    <property type="entry name" value="CELL GROWTH-REGULATING NUCLEOLAR PROTEIN LYAR"/>
    <property type="match status" value="1"/>
</dbReference>
<dbReference type="InterPro" id="IPR039999">
    <property type="entry name" value="LYAR"/>
</dbReference>
<reference evidence="10 11" key="1">
    <citation type="submission" date="2024-03" db="EMBL/GenBank/DDBJ databases">
        <title>Complete genome sequence of the green alga Chloropicon roscoffensis RCC1871.</title>
        <authorList>
            <person name="Lemieux C."/>
            <person name="Pombert J.-F."/>
            <person name="Otis C."/>
            <person name="Turmel M."/>
        </authorList>
    </citation>
    <scope>NUCLEOTIDE SEQUENCE [LARGE SCALE GENOMIC DNA]</scope>
    <source>
        <strain evidence="10 11">RCC1871</strain>
    </source>
</reference>
<dbReference type="GO" id="GO:0005730">
    <property type="term" value="C:nucleolus"/>
    <property type="evidence" value="ECO:0007669"/>
    <property type="project" value="TreeGrafter"/>
</dbReference>
<dbReference type="InterPro" id="IPR036236">
    <property type="entry name" value="Znf_C2H2_sf"/>
</dbReference>
<keyword evidence="3" id="KW-0677">Repeat</keyword>
<dbReference type="PANTHER" id="PTHR13100:SF10">
    <property type="entry name" value="CELL GROWTH-REGULATING NUCLEOLAR PROTEIN"/>
    <property type="match status" value="1"/>
</dbReference>
<dbReference type="EMBL" id="CP151507">
    <property type="protein sequence ID" value="WZN63075.1"/>
    <property type="molecule type" value="Genomic_DNA"/>
</dbReference>
<organism evidence="10 11">
    <name type="scientific">Chloropicon roscoffensis</name>
    <dbReference type="NCBI Taxonomy" id="1461544"/>
    <lineage>
        <taxon>Eukaryota</taxon>
        <taxon>Viridiplantae</taxon>
        <taxon>Chlorophyta</taxon>
        <taxon>Chloropicophyceae</taxon>
        <taxon>Chloropicales</taxon>
        <taxon>Chloropicaceae</taxon>
        <taxon>Chloropicon</taxon>
    </lineage>
</organism>
<feature type="domain" description="C2H2-type" evidence="9">
    <location>
        <begin position="102"/>
        <end position="124"/>
    </location>
</feature>
<dbReference type="Gene3D" id="3.30.1490.490">
    <property type="match status" value="1"/>
</dbReference>
<keyword evidence="5" id="KW-0862">Zinc</keyword>
<sequence length="259" mass="28359">MVWFQCEDCGDTIKKPKLDSHFRQCRASRFTCIDCLLVFDRQSVKYHTSCVTEHEKYAEGATKPGGYAAGGFNATVSGSGAAAGSAEPVGLEHCTSRPPWRCNLCGVNCTSRENLNAHAASKKHRNKYKRVTSAMAQGDQGAETSGRGSEEASAAPKARDPATEEVSPTSKERDGLSDEVSRELSDWSKHTKKLLKKKGGQSSVKKLGKLVLKRIVKKSQAKKISSAQKKLIESKWLKKLAKSSHFVIEGDEVVLKKIF</sequence>
<evidence type="ECO:0000256" key="1">
    <source>
        <dbReference type="ARBA" id="ARBA00004123"/>
    </source>
</evidence>
<evidence type="ECO:0000313" key="10">
    <source>
        <dbReference type="EMBL" id="WZN63075.1"/>
    </source>
</evidence>
<dbReference type="Pfam" id="PF08790">
    <property type="entry name" value="zf-LYAR"/>
    <property type="match status" value="1"/>
</dbReference>
<proteinExistence type="predicted"/>
<dbReference type="GO" id="GO:0006364">
    <property type="term" value="P:rRNA processing"/>
    <property type="evidence" value="ECO:0007669"/>
    <property type="project" value="TreeGrafter"/>
</dbReference>
<evidence type="ECO:0000256" key="6">
    <source>
        <dbReference type="ARBA" id="ARBA00023242"/>
    </source>
</evidence>
<evidence type="ECO:0000256" key="3">
    <source>
        <dbReference type="ARBA" id="ARBA00022737"/>
    </source>
</evidence>
<dbReference type="Proteomes" id="UP001472866">
    <property type="component" value="Chromosome 07"/>
</dbReference>
<dbReference type="SUPFAM" id="SSF57667">
    <property type="entry name" value="beta-beta-alpha zinc fingers"/>
    <property type="match status" value="3"/>
</dbReference>
<accession>A0AAX4PAT7</accession>
<keyword evidence="11" id="KW-1185">Reference proteome</keyword>